<protein>
    <submittedName>
        <fullName evidence="3">Uncharacterized protein</fullName>
    </submittedName>
</protein>
<proteinExistence type="predicted"/>
<evidence type="ECO:0000313" key="3">
    <source>
        <dbReference type="EMBL" id="UPL10237.1"/>
    </source>
</evidence>
<keyword evidence="1" id="KW-1133">Transmembrane helix</keyword>
<keyword evidence="1" id="KW-0472">Membrane</keyword>
<name>A0ABY4ICG4_9MICO</name>
<evidence type="ECO:0000313" key="4">
    <source>
        <dbReference type="Proteomes" id="UP000831467"/>
    </source>
</evidence>
<feature type="transmembrane region" description="Helical" evidence="1">
    <location>
        <begin position="207"/>
        <end position="231"/>
    </location>
</feature>
<accession>A0ABY4ICG4</accession>
<dbReference type="Proteomes" id="UP000831467">
    <property type="component" value="Chromosome"/>
</dbReference>
<reference evidence="3 4" key="1">
    <citation type="submission" date="2021-06" db="EMBL/GenBank/DDBJ databases">
        <title>Genome-based taxonomic framework of Microbacterium strains isolated from marine environment, the description of four new species and reclassification of four preexisting species.</title>
        <authorList>
            <person name="Lee S.D."/>
            <person name="Kim S.-M."/>
            <person name="Byeon Y.-S."/>
            <person name="Yang H.L."/>
            <person name="Kim I.S."/>
        </authorList>
    </citation>
    <scope>NUCLEOTIDE SEQUENCE [LARGE SCALE GENOMIC DNA]</scope>
    <source>
        <strain evidence="3 4">SSW1-51</strain>
    </source>
</reference>
<gene>
    <name evidence="3" type="ORF">KV394_03550</name>
</gene>
<evidence type="ECO:0000256" key="2">
    <source>
        <dbReference type="SAM" id="SignalP"/>
    </source>
</evidence>
<feature type="signal peptide" evidence="2">
    <location>
        <begin position="1"/>
        <end position="23"/>
    </location>
</feature>
<dbReference type="EMBL" id="CP078076">
    <property type="protein sequence ID" value="UPL10237.1"/>
    <property type="molecule type" value="Genomic_DNA"/>
</dbReference>
<keyword evidence="4" id="KW-1185">Reference proteome</keyword>
<keyword evidence="1" id="KW-0812">Transmembrane</keyword>
<keyword evidence="2" id="KW-0732">Signal</keyword>
<feature type="chain" id="PRO_5045700266" evidence="2">
    <location>
        <begin position="24"/>
        <end position="252"/>
    </location>
</feature>
<organism evidence="3 4">
    <name type="scientific">Microbacterium sufflavum</name>
    <dbReference type="NCBI Taxonomy" id="2851649"/>
    <lineage>
        <taxon>Bacteria</taxon>
        <taxon>Bacillati</taxon>
        <taxon>Actinomycetota</taxon>
        <taxon>Actinomycetes</taxon>
        <taxon>Micrococcales</taxon>
        <taxon>Microbacteriaceae</taxon>
        <taxon>Microbacterium</taxon>
    </lineage>
</organism>
<sequence>MQMFLGAAVVLCTALATVSPASAREDVAATPKTSGSVAGAPPAGAVGGDASINALVSRINQLVAAYDHDAHRFDLAAVPSEVLNSDEGQAFLAVVSLGEAGASPAELSEAFAELRDGLRETNAPSSVEIDRNGVVSTYELAPGMTIVFPTALAAGSAVRGLMRAAVVGGADPWPYIQLTNAEQQAMVTGASGALVAAICALLAPTTAGVGCGVGAAVIAMIVGIIVANGVCPYNRQMRIYPLVGPTGFSCQR</sequence>
<dbReference type="RefSeq" id="WP_247637878.1">
    <property type="nucleotide sequence ID" value="NZ_CP078076.1"/>
</dbReference>
<evidence type="ECO:0000256" key="1">
    <source>
        <dbReference type="SAM" id="Phobius"/>
    </source>
</evidence>